<comment type="similarity">
    <text evidence="1">Belongs to the Luc7 family.</text>
</comment>
<evidence type="ECO:0000256" key="2">
    <source>
        <dbReference type="SAM" id="Coils"/>
    </source>
</evidence>
<feature type="coiled-coil region" evidence="2">
    <location>
        <begin position="83"/>
        <end position="110"/>
    </location>
</feature>
<evidence type="ECO:0000313" key="5">
    <source>
        <dbReference type="Proteomes" id="UP000198211"/>
    </source>
</evidence>
<evidence type="ECO:0000256" key="3">
    <source>
        <dbReference type="SAM" id="MobiDB-lite"/>
    </source>
</evidence>
<dbReference type="OrthoDB" id="153872at2759"/>
<feature type="compositionally biased region" description="Basic and acidic residues" evidence="3">
    <location>
        <begin position="184"/>
        <end position="193"/>
    </location>
</feature>
<dbReference type="PANTHER" id="PTHR12375">
    <property type="entry name" value="RNA-BINDING PROTEIN LUC7-RELATED"/>
    <property type="match status" value="1"/>
</dbReference>
<evidence type="ECO:0000256" key="1">
    <source>
        <dbReference type="ARBA" id="ARBA00005655"/>
    </source>
</evidence>
<dbReference type="Pfam" id="PF03194">
    <property type="entry name" value="LUC7"/>
    <property type="match status" value="1"/>
</dbReference>
<protein>
    <submittedName>
        <fullName evidence="4">mRNA splicing factor</fullName>
    </submittedName>
</protein>
<accession>A0A225WIJ9</accession>
<sequence>MDAQRALLDSLMGFNRDGDRPDEASMSFSHPRVCKPYLCGLCPRELFQNTRLDAGACQSLHLPTLRATYEQEKRDFGYERALAKELTKLLADVEKKIARAQRRLDEDGATERATQLLEQVQVVKRKRTELPTDALDNVNQKLRVCDVCGAFLSIFDSERRLADHFGGKVHVGYVQIRQKLKELMDKQTGEKQVKRPRSRSRSRREDRPRARSRSREGRSRRKRSVSSSRSRSRSRERRRRRHRR</sequence>
<dbReference type="AlphaFoldDB" id="A0A225WIJ9"/>
<name>A0A225WIJ9_9STRA</name>
<dbReference type="InterPro" id="IPR004882">
    <property type="entry name" value="Luc7-rel"/>
</dbReference>
<proteinExistence type="inferred from homology"/>
<keyword evidence="5" id="KW-1185">Reference proteome</keyword>
<comment type="caution">
    <text evidence="4">The sequence shown here is derived from an EMBL/GenBank/DDBJ whole genome shotgun (WGS) entry which is preliminary data.</text>
</comment>
<keyword evidence="2" id="KW-0175">Coiled coil</keyword>
<dbReference type="STRING" id="4795.A0A225WIJ9"/>
<dbReference type="Proteomes" id="UP000198211">
    <property type="component" value="Unassembled WGS sequence"/>
</dbReference>
<dbReference type="GO" id="GO:0006376">
    <property type="term" value="P:mRNA splice site recognition"/>
    <property type="evidence" value="ECO:0007669"/>
    <property type="project" value="InterPro"/>
</dbReference>
<organism evidence="4 5">
    <name type="scientific">Phytophthora megakarya</name>
    <dbReference type="NCBI Taxonomy" id="4795"/>
    <lineage>
        <taxon>Eukaryota</taxon>
        <taxon>Sar</taxon>
        <taxon>Stramenopiles</taxon>
        <taxon>Oomycota</taxon>
        <taxon>Peronosporomycetes</taxon>
        <taxon>Peronosporales</taxon>
        <taxon>Peronosporaceae</taxon>
        <taxon>Phytophthora</taxon>
    </lineage>
</organism>
<feature type="region of interest" description="Disordered" evidence="3">
    <location>
        <begin position="184"/>
        <end position="244"/>
    </location>
</feature>
<gene>
    <name evidence="4" type="ORF">PHMEG_0009189</name>
</gene>
<dbReference type="GO" id="GO:0005685">
    <property type="term" value="C:U1 snRNP"/>
    <property type="evidence" value="ECO:0007669"/>
    <property type="project" value="InterPro"/>
</dbReference>
<dbReference type="GO" id="GO:0003729">
    <property type="term" value="F:mRNA binding"/>
    <property type="evidence" value="ECO:0007669"/>
    <property type="project" value="InterPro"/>
</dbReference>
<feature type="compositionally biased region" description="Basic and acidic residues" evidence="3">
    <location>
        <begin position="203"/>
        <end position="217"/>
    </location>
</feature>
<feature type="compositionally biased region" description="Basic residues" evidence="3">
    <location>
        <begin position="218"/>
        <end position="244"/>
    </location>
</feature>
<dbReference type="EMBL" id="NBNE01000840">
    <property type="protein sequence ID" value="OWZ16939.1"/>
    <property type="molecule type" value="Genomic_DNA"/>
</dbReference>
<evidence type="ECO:0000313" key="4">
    <source>
        <dbReference type="EMBL" id="OWZ16939.1"/>
    </source>
</evidence>
<reference evidence="5" key="1">
    <citation type="submission" date="2017-03" db="EMBL/GenBank/DDBJ databases">
        <title>Phytopthora megakarya and P. palmivora, two closely related causual agents of cacao black pod achieved similar genome size and gene model numbers by different mechanisms.</title>
        <authorList>
            <person name="Ali S."/>
            <person name="Shao J."/>
            <person name="Larry D.J."/>
            <person name="Kronmiller B."/>
            <person name="Shen D."/>
            <person name="Strem M.D."/>
            <person name="Melnick R.L."/>
            <person name="Guiltinan M.J."/>
            <person name="Tyler B.M."/>
            <person name="Meinhardt L.W."/>
            <person name="Bailey B.A."/>
        </authorList>
    </citation>
    <scope>NUCLEOTIDE SEQUENCE [LARGE SCALE GENOMIC DNA]</scope>
    <source>
        <strain evidence="5">zdho120</strain>
    </source>
</reference>